<proteinExistence type="predicted"/>
<reference evidence="1" key="1">
    <citation type="submission" date="2019-08" db="EMBL/GenBank/DDBJ databases">
        <authorList>
            <person name="Kucharzyk K."/>
            <person name="Murdoch R.W."/>
            <person name="Higgins S."/>
            <person name="Loffler F."/>
        </authorList>
    </citation>
    <scope>NUCLEOTIDE SEQUENCE</scope>
</reference>
<organism evidence="1">
    <name type="scientific">bioreactor metagenome</name>
    <dbReference type="NCBI Taxonomy" id="1076179"/>
    <lineage>
        <taxon>unclassified sequences</taxon>
        <taxon>metagenomes</taxon>
        <taxon>ecological metagenomes</taxon>
    </lineage>
</organism>
<dbReference type="EMBL" id="VSSQ01050477">
    <property type="protein sequence ID" value="MPN04564.1"/>
    <property type="molecule type" value="Genomic_DNA"/>
</dbReference>
<comment type="caution">
    <text evidence="1">The sequence shown here is derived from an EMBL/GenBank/DDBJ whole genome shotgun (WGS) entry which is preliminary data.</text>
</comment>
<name>A0A645EVR0_9ZZZZ</name>
<evidence type="ECO:0000313" key="1">
    <source>
        <dbReference type="EMBL" id="MPN04564.1"/>
    </source>
</evidence>
<sequence length="66" mass="7429">MKNVRNISANAIPNAKNLLAGLFHANTNNEPTTGSSNNVNNRYDIYYCNKKLTIKIIPMAKDMMRT</sequence>
<gene>
    <name evidence="1" type="ORF">SDC9_151805</name>
</gene>
<accession>A0A645EVR0</accession>
<dbReference type="AlphaFoldDB" id="A0A645EVR0"/>
<protein>
    <submittedName>
        <fullName evidence="1">Uncharacterized protein</fullName>
    </submittedName>
</protein>